<dbReference type="InterPro" id="IPR011009">
    <property type="entry name" value="Kinase-like_dom_sf"/>
</dbReference>
<evidence type="ECO:0000313" key="3">
    <source>
        <dbReference type="Proteomes" id="UP000274822"/>
    </source>
</evidence>
<keyword evidence="1" id="KW-0547">Nucleotide-binding</keyword>
<feature type="binding site" evidence="1">
    <location>
        <position position="97"/>
    </location>
    <ligand>
        <name>ATP</name>
        <dbReference type="ChEBI" id="CHEBI:30616"/>
    </ligand>
</feature>
<protein>
    <recommendedName>
        <fullName evidence="4">Protein kinase domain-containing protein</fullName>
    </recommendedName>
</protein>
<sequence>MENLNLQRAKSLLNRNYSVKGKVTLAKQSFSKYQPILGEHLARLNLRELSPRLAWFPFECFHDIQQVGRGGFATVYSATVCADKPGAFLDRSRVALKTLDEQHLQERPFVQLRIGVRTPRRVRPSGQEIVQLLSNMLPNGIEPTAQPVPFSPMTLEFIAERHAMHRQELSDPDSFAFFTDRNSSRFMTPEELSRCGPRRLH</sequence>
<dbReference type="InterPro" id="IPR017441">
    <property type="entry name" value="Protein_kinase_ATP_BS"/>
</dbReference>
<proteinExistence type="predicted"/>
<reference evidence="2 3" key="1">
    <citation type="journal article" date="2018" name="New Phytol.">
        <title>Phylogenomics of Endogonaceae and evolution of mycorrhizas within Mucoromycota.</title>
        <authorList>
            <person name="Chang Y."/>
            <person name="Desiro A."/>
            <person name="Na H."/>
            <person name="Sandor L."/>
            <person name="Lipzen A."/>
            <person name="Clum A."/>
            <person name="Barry K."/>
            <person name="Grigoriev I.V."/>
            <person name="Martin F.M."/>
            <person name="Stajich J.E."/>
            <person name="Smith M.E."/>
            <person name="Bonito G."/>
            <person name="Spatafora J.W."/>
        </authorList>
    </citation>
    <scope>NUCLEOTIDE SEQUENCE [LARGE SCALE GENOMIC DNA]</scope>
    <source>
        <strain evidence="2 3">AD002</strain>
    </source>
</reference>
<keyword evidence="3" id="KW-1185">Reference proteome</keyword>
<dbReference type="PROSITE" id="PS00107">
    <property type="entry name" value="PROTEIN_KINASE_ATP"/>
    <property type="match status" value="1"/>
</dbReference>
<gene>
    <name evidence="2" type="ORF">BC938DRAFT_478287</name>
</gene>
<dbReference type="GO" id="GO:0005524">
    <property type="term" value="F:ATP binding"/>
    <property type="evidence" value="ECO:0007669"/>
    <property type="project" value="UniProtKB-UniRule"/>
</dbReference>
<dbReference type="Proteomes" id="UP000274822">
    <property type="component" value="Unassembled WGS sequence"/>
</dbReference>
<comment type="caution">
    <text evidence="2">The sequence shown here is derived from an EMBL/GenBank/DDBJ whole genome shotgun (WGS) entry which is preliminary data.</text>
</comment>
<keyword evidence="1" id="KW-0067">ATP-binding</keyword>
<name>A0A433QYH5_9FUNG</name>
<dbReference type="AlphaFoldDB" id="A0A433QYH5"/>
<evidence type="ECO:0000313" key="2">
    <source>
        <dbReference type="EMBL" id="RUS34831.1"/>
    </source>
</evidence>
<evidence type="ECO:0000256" key="1">
    <source>
        <dbReference type="PROSITE-ProRule" id="PRU10141"/>
    </source>
</evidence>
<organism evidence="2 3">
    <name type="scientific">Jimgerdemannia flammicorona</name>
    <dbReference type="NCBI Taxonomy" id="994334"/>
    <lineage>
        <taxon>Eukaryota</taxon>
        <taxon>Fungi</taxon>
        <taxon>Fungi incertae sedis</taxon>
        <taxon>Mucoromycota</taxon>
        <taxon>Mucoromycotina</taxon>
        <taxon>Endogonomycetes</taxon>
        <taxon>Endogonales</taxon>
        <taxon>Endogonaceae</taxon>
        <taxon>Jimgerdemannia</taxon>
    </lineage>
</organism>
<dbReference type="SUPFAM" id="SSF56112">
    <property type="entry name" value="Protein kinase-like (PK-like)"/>
    <property type="match status" value="1"/>
</dbReference>
<accession>A0A433QYH5</accession>
<dbReference type="EMBL" id="RBNJ01000319">
    <property type="protein sequence ID" value="RUS34831.1"/>
    <property type="molecule type" value="Genomic_DNA"/>
</dbReference>
<evidence type="ECO:0008006" key="4">
    <source>
        <dbReference type="Google" id="ProtNLM"/>
    </source>
</evidence>